<gene>
    <name evidence="8" type="ORF">EGR_03596</name>
</gene>
<evidence type="ECO:0000256" key="3">
    <source>
        <dbReference type="ARBA" id="ARBA00022741"/>
    </source>
</evidence>
<dbReference type="GO" id="GO:0000077">
    <property type="term" value="P:DNA damage checkpoint signaling"/>
    <property type="evidence" value="ECO:0007669"/>
    <property type="project" value="TreeGrafter"/>
</dbReference>
<dbReference type="InterPro" id="IPR027417">
    <property type="entry name" value="P-loop_NTPase"/>
</dbReference>
<dbReference type="InterPro" id="IPR004582">
    <property type="entry name" value="Checkpoint_prot_Rad17_Rad24"/>
</dbReference>
<keyword evidence="7" id="KW-0131">Cell cycle</keyword>
<keyword evidence="6" id="KW-0539">Nucleus</keyword>
<dbReference type="PANTHER" id="PTHR12172:SF0">
    <property type="entry name" value="CELL CYCLE CHECKPOINT PROTEIN RAD17"/>
    <property type="match status" value="1"/>
</dbReference>
<keyword evidence="5" id="KW-0067">ATP-binding</keyword>
<evidence type="ECO:0000256" key="2">
    <source>
        <dbReference type="ARBA" id="ARBA00006168"/>
    </source>
</evidence>
<dbReference type="KEGG" id="egl:EGR_03596"/>
<dbReference type="GO" id="GO:0005524">
    <property type="term" value="F:ATP binding"/>
    <property type="evidence" value="ECO:0007669"/>
    <property type="project" value="UniProtKB-KW"/>
</dbReference>
<evidence type="ECO:0000256" key="7">
    <source>
        <dbReference type="ARBA" id="ARBA00023306"/>
    </source>
</evidence>
<reference evidence="8 9" key="1">
    <citation type="journal article" date="2013" name="Nat. Genet.">
        <title>The genome of the hydatid tapeworm Echinococcus granulosus.</title>
        <authorList>
            <person name="Zheng H."/>
            <person name="Zhang W."/>
            <person name="Zhang L."/>
            <person name="Zhang Z."/>
            <person name="Li J."/>
            <person name="Lu G."/>
            <person name="Zhu Y."/>
            <person name="Wang Y."/>
            <person name="Huang Y."/>
            <person name="Liu J."/>
            <person name="Kang H."/>
            <person name="Chen J."/>
            <person name="Wang L."/>
            <person name="Chen A."/>
            <person name="Yu S."/>
            <person name="Gao Z."/>
            <person name="Jin L."/>
            <person name="Gu W."/>
            <person name="Wang Z."/>
            <person name="Zhao L."/>
            <person name="Shi B."/>
            <person name="Wen H."/>
            <person name="Lin R."/>
            <person name="Jones M.K."/>
            <person name="Brejova B."/>
            <person name="Vinar T."/>
            <person name="Zhao G."/>
            <person name="McManus D.P."/>
            <person name="Chen Z."/>
            <person name="Zhou Y."/>
            <person name="Wang S."/>
        </authorList>
    </citation>
    <scope>NUCLEOTIDE SEQUENCE [LARGE SCALE GENOMIC DNA]</scope>
</reference>
<dbReference type="OrthoDB" id="10265971at2759"/>
<dbReference type="GO" id="GO:0006281">
    <property type="term" value="P:DNA repair"/>
    <property type="evidence" value="ECO:0007669"/>
    <property type="project" value="InterPro"/>
</dbReference>
<organism evidence="8 9">
    <name type="scientific">Echinococcus granulosus</name>
    <name type="common">Hydatid tapeworm</name>
    <dbReference type="NCBI Taxonomy" id="6210"/>
    <lineage>
        <taxon>Eukaryota</taxon>
        <taxon>Metazoa</taxon>
        <taxon>Spiralia</taxon>
        <taxon>Lophotrochozoa</taxon>
        <taxon>Platyhelminthes</taxon>
        <taxon>Cestoda</taxon>
        <taxon>Eucestoda</taxon>
        <taxon>Cyclophyllidea</taxon>
        <taxon>Taeniidae</taxon>
        <taxon>Echinococcus</taxon>
        <taxon>Echinococcus granulosus group</taxon>
    </lineage>
</organism>
<comment type="subcellular location">
    <subcellularLocation>
        <location evidence="1">Nucleus</location>
    </subcellularLocation>
</comment>
<proteinExistence type="inferred from homology"/>
<evidence type="ECO:0000313" key="9">
    <source>
        <dbReference type="Proteomes" id="UP000019149"/>
    </source>
</evidence>
<dbReference type="Proteomes" id="UP000019149">
    <property type="component" value="Unassembled WGS sequence"/>
</dbReference>
<evidence type="ECO:0000313" key="8">
    <source>
        <dbReference type="EMBL" id="EUB61532.1"/>
    </source>
</evidence>
<dbReference type="PANTHER" id="PTHR12172">
    <property type="entry name" value="CELL CYCLE CHECKPOINT PROTEIN RAD17"/>
    <property type="match status" value="1"/>
</dbReference>
<dbReference type="GeneID" id="36339311"/>
<keyword evidence="3" id="KW-0547">Nucleotide-binding</keyword>
<keyword evidence="4" id="KW-0227">DNA damage</keyword>
<dbReference type="CTD" id="36339311"/>
<dbReference type="GO" id="GO:0003689">
    <property type="term" value="F:DNA clamp loader activity"/>
    <property type="evidence" value="ECO:0007669"/>
    <property type="project" value="TreeGrafter"/>
</dbReference>
<name>W6UT50_ECHGR</name>
<dbReference type="EMBL" id="APAU02000019">
    <property type="protein sequence ID" value="EUB61532.1"/>
    <property type="molecule type" value="Genomic_DNA"/>
</dbReference>
<dbReference type="GO" id="GO:0003682">
    <property type="term" value="F:chromatin binding"/>
    <property type="evidence" value="ECO:0007669"/>
    <property type="project" value="TreeGrafter"/>
</dbReference>
<dbReference type="SUPFAM" id="SSF52540">
    <property type="entry name" value="P-loop containing nucleoside triphosphate hydrolases"/>
    <property type="match status" value="1"/>
</dbReference>
<protein>
    <submittedName>
        <fullName evidence="8">Cell cycle checkpoint protein RAD17</fullName>
    </submittedName>
</protein>
<dbReference type="STRING" id="6210.W6UT50"/>
<evidence type="ECO:0000256" key="1">
    <source>
        <dbReference type="ARBA" id="ARBA00004123"/>
    </source>
</evidence>
<keyword evidence="9" id="KW-1185">Reference proteome</keyword>
<comment type="similarity">
    <text evidence="2">Belongs to the rad17/RAD24 family.</text>
</comment>
<dbReference type="AlphaFoldDB" id="W6UT50"/>
<comment type="caution">
    <text evidence="8">The sequence shown here is derived from an EMBL/GenBank/DDBJ whole genome shotgun (WGS) entry which is preliminary data.</text>
</comment>
<dbReference type="GO" id="GO:0005634">
    <property type="term" value="C:nucleus"/>
    <property type="evidence" value="ECO:0007669"/>
    <property type="project" value="UniProtKB-SubCell"/>
</dbReference>
<accession>W6UT50</accession>
<dbReference type="Gene3D" id="3.40.50.300">
    <property type="entry name" value="P-loop containing nucleotide triphosphate hydrolases"/>
    <property type="match status" value="1"/>
</dbReference>
<dbReference type="RefSeq" id="XP_024352728.1">
    <property type="nucleotide sequence ID" value="XM_024492845.1"/>
</dbReference>
<evidence type="ECO:0000256" key="4">
    <source>
        <dbReference type="ARBA" id="ARBA00022763"/>
    </source>
</evidence>
<dbReference type="Pfam" id="PF03215">
    <property type="entry name" value="Rad17"/>
    <property type="match status" value="1"/>
</dbReference>
<sequence length="618" mass="67885">MAIGKSSLKKQSSAAERWYGNFAPQRTSLSKAYSEIWSDLYAPNCAKELAVHHSKLREVTEVCMNVRTRNKCVIVLTGPPGSSKSTCLLTVCRTLGYSPPLIWTESDWESGDGASSGMQQFEEFLFKSTRYCGSGDELSIDFNLSAPKQQSEAPHVVLIEIQVLDACALLLLFFFLKSLSPGFSDKPPLFHKCIRSALSDILVPTLLAFVFTKSSSINSFGNPVMCNFDNATLNRLFPEWLRQELGIYLIEFNPVAPLIMTKALSRVVELVSNETGVPAPPKSFLQRLAASSSGDIRLAINNLQFALMPEMKSNNEFRLGSDLYERDSGLAVFHALGKILHAKRLSDSTPCSESFLPPHLQTWKRAPLSFNPESVLDHSGLTGDDVVAWLHENYLAFHDTPESFGALEWISSQVGWADAHLSGGMNWRLGLTPAADRNSSSSSTGATCAAGSHYAAMVATRAVAIWPPLKAAGAIGSRFRPLKAPQSKQVEARLRDSLEALRASCELSANAHRVKEVLIDGLRWSLLDRLPLELAVLGSRFPDNIELLSSICRFQGVNGTTEFDSRAVKRRAMPFKSNEFGGVSTTEHCRPYDGATDTDVEAIIDENFSDEECPPPLV</sequence>
<evidence type="ECO:0000256" key="5">
    <source>
        <dbReference type="ARBA" id="ARBA00022840"/>
    </source>
</evidence>
<dbReference type="OMA" id="EVTEVCM"/>
<dbReference type="GO" id="GO:0033314">
    <property type="term" value="P:mitotic DNA replication checkpoint signaling"/>
    <property type="evidence" value="ECO:0007669"/>
    <property type="project" value="TreeGrafter"/>
</dbReference>
<evidence type="ECO:0000256" key="6">
    <source>
        <dbReference type="ARBA" id="ARBA00023242"/>
    </source>
</evidence>